<proteinExistence type="inferred from homology"/>
<comment type="subunit">
    <text evidence="1">The sliding-clamp-loader consists of 4 large subunits and 1 small subunit. Interacts with the sliding clamp; this interaction allows the sliding-clamp-loader to open the sliding clamp. Part of the replicase complex that includes the DNA polymerase, the polymerase clamp, the clamp loader complex, the single-stranded DNA binding protein, the primase, the helicase and the helicase assembly factor.</text>
</comment>
<keyword evidence="4" id="KW-1185">Reference proteome</keyword>
<evidence type="ECO:0000313" key="4">
    <source>
        <dbReference type="Proteomes" id="UP000201461"/>
    </source>
</evidence>
<keyword evidence="2" id="KW-0175">Coiled coil</keyword>
<dbReference type="OrthoDB" id="19940at10239"/>
<accession>R9TGB4</accession>
<dbReference type="Pfam" id="PF16790">
    <property type="entry name" value="Phage_clamp_A"/>
    <property type="match status" value="1"/>
</dbReference>
<name>R9TGB4_9CAUD</name>
<evidence type="ECO:0000313" key="3">
    <source>
        <dbReference type="EMBL" id="AGN30128.2"/>
    </source>
</evidence>
<dbReference type="GeneID" id="15926579"/>
<dbReference type="GO" id="GO:0003689">
    <property type="term" value="F:DNA clamp loader activity"/>
    <property type="evidence" value="ECO:0007669"/>
    <property type="project" value="UniProtKB-UniRule"/>
</dbReference>
<feature type="coiled-coil region" evidence="2">
    <location>
        <begin position="3"/>
        <end position="34"/>
    </location>
</feature>
<dbReference type="EMBL" id="HQ317393">
    <property type="protein sequence ID" value="AGN30128.2"/>
    <property type="molecule type" value="Genomic_DNA"/>
</dbReference>
<keyword evidence="1" id="KW-1194">Viral DNA replication</keyword>
<evidence type="ECO:0000256" key="2">
    <source>
        <dbReference type="SAM" id="Coils"/>
    </source>
</evidence>
<comment type="function">
    <text evidence="1">Forms the sliding-clamp-loader together with the small subunit. The clamp loader holds the clamp in an open conformation and places it onto the DNA.</text>
</comment>
<dbReference type="GO" id="GO:0039693">
    <property type="term" value="P:viral DNA genome replication"/>
    <property type="evidence" value="ECO:0007669"/>
    <property type="project" value="UniProtKB-UniRule"/>
</dbReference>
<gene>
    <name evidence="3" type="ORF">VPFG_00126</name>
</gene>
<dbReference type="GO" id="GO:0003677">
    <property type="term" value="F:DNA binding"/>
    <property type="evidence" value="ECO:0007669"/>
    <property type="project" value="UniProtKB-UniRule"/>
</dbReference>
<organism evidence="3 4">
    <name type="scientific">Vibrio phage nt-1</name>
    <dbReference type="NCBI Taxonomy" id="115992"/>
    <lineage>
        <taxon>Viruses</taxon>
        <taxon>Duplodnaviria</taxon>
        <taxon>Heunggongvirae</taxon>
        <taxon>Uroviricota</taxon>
        <taxon>Caudoviricetes</taxon>
        <taxon>Pantevenvirales</taxon>
        <taxon>Straboviridae</taxon>
        <taxon>Mylasvirus</taxon>
        <taxon>Mylasvirus persius</taxon>
    </lineage>
</organism>
<evidence type="ECO:0000256" key="1">
    <source>
        <dbReference type="HAMAP-Rule" id="MF_04163"/>
    </source>
</evidence>
<keyword evidence="1" id="KW-0235">DNA replication</keyword>
<dbReference type="RefSeq" id="YP_008125277.2">
    <property type="nucleotide sequence ID" value="NC_021529.2"/>
</dbReference>
<dbReference type="Gene3D" id="1.20.272.50">
    <property type="entry name" value="Bacteriophage clamp loader A subunit, A' domain"/>
    <property type="match status" value="1"/>
</dbReference>
<dbReference type="InterPro" id="IPR031868">
    <property type="entry name" value="Phage_clamp_gp62"/>
</dbReference>
<dbReference type="GO" id="GO:0006260">
    <property type="term" value="P:DNA replication"/>
    <property type="evidence" value="ECO:0007669"/>
    <property type="project" value="InterPro"/>
</dbReference>
<reference evidence="3 4" key="1">
    <citation type="journal article" date="2014" name="Genome Biol. Evol.">
        <title>Composite Conserved Promoter-Terminator Motifs (PeSLs) that Mediate Modular Shuffling in the Diverse T4-Like Myoviruses.</title>
        <authorList>
            <person name="Comeau A.M."/>
            <person name="Arbiol C."/>
            <person name="Krisch H.M."/>
        </authorList>
    </citation>
    <scope>NUCLEOTIDE SEQUENCE [LARGE SCALE GENOMIC DNA]</scope>
</reference>
<dbReference type="Proteomes" id="UP000201461">
    <property type="component" value="Segment"/>
</dbReference>
<dbReference type="KEGG" id="vg:15926579"/>
<protein>
    <recommendedName>
        <fullName evidence="1">Sliding-clamp-loader small subunit</fullName>
    </recommendedName>
    <alternativeName>
        <fullName evidence="1">Clamp loader gp62 subunit</fullName>
    </alternativeName>
</protein>
<sequence>MDIFDLLAKGEEAEKQAKAAEEDFEAEMKAAKVKKLSPFDFLNSLYEKDYILTDDNVSQYNAFMVNRGMSNGTDTLVHAYIMDRYGSKLPAKMQYDYYFHAVRKGKRYNGWAKEPKYDSIDMIMEIYELSKPKAIEVLNRLTVEELEQLTTWFDSRTGGLTR</sequence>
<keyword evidence="1" id="KW-0238">DNA-binding</keyword>
<comment type="similarity">
    <text evidence="1">Belongs to the Tevenvirinae sliding-clamp-loader small subunit family.</text>
</comment>
<dbReference type="HAMAP" id="MF_04163">
    <property type="entry name" value="T4_Clamp_Loader_S"/>
    <property type="match status" value="1"/>
</dbReference>